<dbReference type="Proteomes" id="UP001059597">
    <property type="component" value="Chromosome"/>
</dbReference>
<evidence type="ECO:0000313" key="2">
    <source>
        <dbReference type="Proteomes" id="UP001059597"/>
    </source>
</evidence>
<name>A0ABN6QXE5_STRNI</name>
<accession>A0ABN6QXE5</accession>
<dbReference type="EMBL" id="AP026073">
    <property type="protein sequence ID" value="BDM69311.1"/>
    <property type="molecule type" value="Genomic_DNA"/>
</dbReference>
<proteinExistence type="predicted"/>
<sequence length="93" mass="9229">MGAVAPAKVAGPRAAAAVRGAGEGVAGYPVPAAVTQSVTAVAAVSRDLRRVLEGNTKVSCVGAVKRARRGCGVRAPAALQAPTMRGMRTSCDV</sequence>
<protein>
    <submittedName>
        <fullName evidence="1">Uncharacterized protein</fullName>
    </submittedName>
</protein>
<keyword evidence="2" id="KW-1185">Reference proteome</keyword>
<gene>
    <name evidence="1" type="ORF">HEK616_27980</name>
</gene>
<reference evidence="1" key="1">
    <citation type="submission" date="2022-06" db="EMBL/GenBank/DDBJ databases">
        <title>Complete genome sequence of Streptomyces nigrescens HEK616.</title>
        <authorList>
            <person name="Asamizu S."/>
            <person name="Onaka H."/>
        </authorList>
    </citation>
    <scope>NUCLEOTIDE SEQUENCE</scope>
    <source>
        <strain evidence="1">HEK616</strain>
    </source>
</reference>
<organism evidence="1 2">
    <name type="scientific">Streptomyces nigrescens</name>
    <dbReference type="NCBI Taxonomy" id="1920"/>
    <lineage>
        <taxon>Bacteria</taxon>
        <taxon>Bacillati</taxon>
        <taxon>Actinomycetota</taxon>
        <taxon>Actinomycetes</taxon>
        <taxon>Kitasatosporales</taxon>
        <taxon>Streptomycetaceae</taxon>
        <taxon>Streptomyces</taxon>
    </lineage>
</organism>
<evidence type="ECO:0000313" key="1">
    <source>
        <dbReference type="EMBL" id="BDM69311.1"/>
    </source>
</evidence>